<proteinExistence type="inferred from homology"/>
<name>A0A3R9QRJ8_9BACI</name>
<evidence type="ECO:0000256" key="4">
    <source>
        <dbReference type="ARBA" id="ARBA00022692"/>
    </source>
</evidence>
<dbReference type="OrthoDB" id="2360475at2"/>
<sequence>MSENDPNQQMDQQSDEISLTEIIAIIWHYKLLIIILPIALALVAFGVSQFLTPSYSSTAKVYLGNFGNEMYTSADSAEEVIMSNDLLEDVIENLELSHDLPRDLRGSVSIESLSESSMLEITATHEKPERAQDIASGVIAQYLDRAEPAYEDRQAIVEQLYESTFENYEQTSASLARNKEALTDIEENEELSETERDLSRSRLIDYVEMDETQLNELDQQLQDQQLELKDLHGPEVFEQATMPRSPDSPNPMLNTAIAFVIGAMVSVGLAFVLEFFKNNPIRRKHS</sequence>
<keyword evidence="4 7" id="KW-0812">Transmembrane</keyword>
<evidence type="ECO:0000313" key="9">
    <source>
        <dbReference type="EMBL" id="RSL31851.1"/>
    </source>
</evidence>
<evidence type="ECO:0000256" key="2">
    <source>
        <dbReference type="ARBA" id="ARBA00006683"/>
    </source>
</evidence>
<feature type="domain" description="Polysaccharide chain length determinant N-terminal" evidence="8">
    <location>
        <begin position="15"/>
        <end position="94"/>
    </location>
</feature>
<comment type="subcellular location">
    <subcellularLocation>
        <location evidence="1">Cell membrane</location>
        <topology evidence="1">Multi-pass membrane protein</topology>
    </subcellularLocation>
</comment>
<dbReference type="PANTHER" id="PTHR32309">
    <property type="entry name" value="TYROSINE-PROTEIN KINASE"/>
    <property type="match status" value="1"/>
</dbReference>
<accession>A0A3R9QRJ8</accession>
<evidence type="ECO:0000259" key="8">
    <source>
        <dbReference type="Pfam" id="PF02706"/>
    </source>
</evidence>
<gene>
    <name evidence="9" type="ORF">D7Z54_18825</name>
</gene>
<feature type="transmembrane region" description="Helical" evidence="7">
    <location>
        <begin position="252"/>
        <end position="276"/>
    </location>
</feature>
<keyword evidence="5 7" id="KW-1133">Transmembrane helix</keyword>
<dbReference type="AlphaFoldDB" id="A0A3R9QRJ8"/>
<dbReference type="Pfam" id="PF02706">
    <property type="entry name" value="Wzz"/>
    <property type="match status" value="1"/>
</dbReference>
<dbReference type="Proteomes" id="UP000275076">
    <property type="component" value="Unassembled WGS sequence"/>
</dbReference>
<organism evidence="9 10">
    <name type="scientific">Salibacterium salarium</name>
    <dbReference type="NCBI Taxonomy" id="284579"/>
    <lineage>
        <taxon>Bacteria</taxon>
        <taxon>Bacillati</taxon>
        <taxon>Bacillota</taxon>
        <taxon>Bacilli</taxon>
        <taxon>Bacillales</taxon>
        <taxon>Bacillaceae</taxon>
    </lineage>
</organism>
<dbReference type="GO" id="GO:0005886">
    <property type="term" value="C:plasma membrane"/>
    <property type="evidence" value="ECO:0007669"/>
    <property type="project" value="UniProtKB-SubCell"/>
</dbReference>
<keyword evidence="3" id="KW-1003">Cell membrane</keyword>
<keyword evidence="6 7" id="KW-0472">Membrane</keyword>
<dbReference type="InterPro" id="IPR050445">
    <property type="entry name" value="Bact_polysacc_biosynth/exp"/>
</dbReference>
<comment type="caution">
    <text evidence="9">The sequence shown here is derived from an EMBL/GenBank/DDBJ whole genome shotgun (WGS) entry which is preliminary data.</text>
</comment>
<evidence type="ECO:0000256" key="3">
    <source>
        <dbReference type="ARBA" id="ARBA00022475"/>
    </source>
</evidence>
<comment type="similarity">
    <text evidence="2">Belongs to the CpsC/CapA family.</text>
</comment>
<evidence type="ECO:0000256" key="7">
    <source>
        <dbReference type="SAM" id="Phobius"/>
    </source>
</evidence>
<dbReference type="InterPro" id="IPR003856">
    <property type="entry name" value="LPS_length_determ_N"/>
</dbReference>
<keyword evidence="10" id="KW-1185">Reference proteome</keyword>
<dbReference type="GO" id="GO:0004713">
    <property type="term" value="F:protein tyrosine kinase activity"/>
    <property type="evidence" value="ECO:0007669"/>
    <property type="project" value="TreeGrafter"/>
</dbReference>
<evidence type="ECO:0000256" key="6">
    <source>
        <dbReference type="ARBA" id="ARBA00023136"/>
    </source>
</evidence>
<evidence type="ECO:0000256" key="5">
    <source>
        <dbReference type="ARBA" id="ARBA00022989"/>
    </source>
</evidence>
<dbReference type="RefSeq" id="WP_125557895.1">
    <property type="nucleotide sequence ID" value="NZ_RBVX01000020.1"/>
</dbReference>
<evidence type="ECO:0000313" key="10">
    <source>
        <dbReference type="Proteomes" id="UP000275076"/>
    </source>
</evidence>
<dbReference type="PANTHER" id="PTHR32309:SF13">
    <property type="entry name" value="FERRIC ENTEROBACTIN TRANSPORT PROTEIN FEPE"/>
    <property type="match status" value="1"/>
</dbReference>
<feature type="transmembrane region" description="Helical" evidence="7">
    <location>
        <begin position="31"/>
        <end position="51"/>
    </location>
</feature>
<dbReference type="EMBL" id="RBVX01000020">
    <property type="protein sequence ID" value="RSL31851.1"/>
    <property type="molecule type" value="Genomic_DNA"/>
</dbReference>
<evidence type="ECO:0000256" key="1">
    <source>
        <dbReference type="ARBA" id="ARBA00004651"/>
    </source>
</evidence>
<protein>
    <recommendedName>
        <fullName evidence="8">Polysaccharide chain length determinant N-terminal domain-containing protein</fullName>
    </recommendedName>
</protein>
<reference evidence="9 10" key="1">
    <citation type="submission" date="2018-10" db="EMBL/GenBank/DDBJ databases">
        <title>Draft genome sequence of Bacillus salarius IM0101, isolated from a hypersaline soil in Inner Mongolia, China.</title>
        <authorList>
            <person name="Yamprayoonswat W."/>
            <person name="Boonvisut S."/>
            <person name="Jumpathong W."/>
            <person name="Sittihan S."/>
            <person name="Ruangsuj P."/>
            <person name="Wanthongcharoen S."/>
            <person name="Thongpramul N."/>
            <person name="Pimmason S."/>
            <person name="Yu B."/>
            <person name="Yasawong M."/>
        </authorList>
    </citation>
    <scope>NUCLEOTIDE SEQUENCE [LARGE SCALE GENOMIC DNA]</scope>
    <source>
        <strain evidence="9 10">IM0101</strain>
    </source>
</reference>